<evidence type="ECO:0000259" key="1">
    <source>
        <dbReference type="Pfam" id="PF08349"/>
    </source>
</evidence>
<dbReference type="PIRSF" id="PIRSF037004">
    <property type="entry name" value="UCP037004"/>
    <property type="match status" value="1"/>
</dbReference>
<gene>
    <name evidence="2" type="ORF">H735_21690</name>
</gene>
<evidence type="ECO:0000313" key="3">
    <source>
        <dbReference type="Proteomes" id="UP000031586"/>
    </source>
</evidence>
<accession>A0A0C1Z1N8</accession>
<dbReference type="Proteomes" id="UP000031586">
    <property type="component" value="Unassembled WGS sequence"/>
</dbReference>
<dbReference type="RefSeq" id="WP_020197886.1">
    <property type="nucleotide sequence ID" value="NZ_BAOH01000152.1"/>
</dbReference>
<protein>
    <recommendedName>
        <fullName evidence="1">DUF1722 domain-containing protein</fullName>
    </recommendedName>
</protein>
<dbReference type="EMBL" id="JPRD01000043">
    <property type="protein sequence ID" value="KIF51065.1"/>
    <property type="molecule type" value="Genomic_DNA"/>
</dbReference>
<comment type="caution">
    <text evidence="2">The sequence shown here is derived from an EMBL/GenBank/DDBJ whole genome shotgun (WGS) entry which is preliminary data.</text>
</comment>
<dbReference type="Pfam" id="PF08349">
    <property type="entry name" value="DUF1722"/>
    <property type="match status" value="1"/>
</dbReference>
<dbReference type="Pfam" id="PF04463">
    <property type="entry name" value="2-thiour_desulf"/>
    <property type="match status" value="1"/>
</dbReference>
<dbReference type="PANTHER" id="PTHR30087:SF0">
    <property type="entry name" value="INNER MEMBRANE PROTEIN"/>
    <property type="match status" value="1"/>
</dbReference>
<name>A0A0C1Z1N8_9VIBR</name>
<dbReference type="InterPro" id="IPR007553">
    <property type="entry name" value="2-thiour_desulf"/>
</dbReference>
<dbReference type="InterPro" id="IPR017087">
    <property type="entry name" value="UCP037004"/>
</dbReference>
<sequence>MESSIKVGISSCVLGERVRFDSGHKISNFVTKELDGYFSFVPVCPEVGVGMTVPRPTIRLVSNEERIALVETKNPENDHTDKMLTYSENKVNELQGEHLCGYIVCAKSPTCGMERVKVYSKNSAAKEGIGLYTKTLMEKMPWLPVEEDGRLNDPVLKENFITRVYCLNDFYESMGGEPTRGKIIEFHSRYKLTLMAHHPESYRSLGRLVADVANYEIEDFYNEYRLGLMKALQNRASRKNNTNVLMHLQGYFKRSLNSDEKAELATVISDYRTGLLPLLAPLTLIKHYLNAYPDEYLQKQKYLEPYPQEMRLRYGL</sequence>
<organism evidence="2 3">
    <name type="scientific">Vibrio owensii CAIM 1854 = LMG 25443</name>
    <dbReference type="NCBI Taxonomy" id="1229493"/>
    <lineage>
        <taxon>Bacteria</taxon>
        <taxon>Pseudomonadati</taxon>
        <taxon>Pseudomonadota</taxon>
        <taxon>Gammaproteobacteria</taxon>
        <taxon>Vibrionales</taxon>
        <taxon>Vibrionaceae</taxon>
        <taxon>Vibrio</taxon>
    </lineage>
</organism>
<proteinExistence type="predicted"/>
<dbReference type="PATRIC" id="fig|1229493.5.peg.3739"/>
<dbReference type="AlphaFoldDB" id="A0A0C1Z1N8"/>
<dbReference type="InterPro" id="IPR013560">
    <property type="entry name" value="DUF1722"/>
</dbReference>
<dbReference type="PANTHER" id="PTHR30087">
    <property type="entry name" value="INNER MEMBRANE PROTEIN"/>
    <property type="match status" value="1"/>
</dbReference>
<reference evidence="2 3" key="1">
    <citation type="submission" date="2014-07" db="EMBL/GenBank/DDBJ databases">
        <title>Unique and conserved regions in Vibrio harveyi and related species in comparison with the shrimp pathogen Vibrio harveyi CAIM 1792.</title>
        <authorList>
            <person name="Espinoza-Valles I."/>
            <person name="Vora G."/>
            <person name="Leekitcharoenphon P."/>
            <person name="Ussery D."/>
            <person name="Hoj L."/>
            <person name="Gomez-Gil B."/>
        </authorList>
    </citation>
    <scope>NUCLEOTIDE SEQUENCE [LARGE SCALE GENOMIC DNA]</scope>
    <source>
        <strain evidence="3">CAIM 1854 / LMG 25443</strain>
    </source>
</reference>
<feature type="domain" description="DUF1722" evidence="1">
    <location>
        <begin position="191"/>
        <end position="307"/>
    </location>
</feature>
<evidence type="ECO:0000313" key="2">
    <source>
        <dbReference type="EMBL" id="KIF51065.1"/>
    </source>
</evidence>